<keyword evidence="3" id="KW-0833">Ubl conjugation pathway</keyword>
<feature type="domain" description="Right handed beta helix" evidence="5">
    <location>
        <begin position="260"/>
        <end position="390"/>
    </location>
</feature>
<sequence length="604" mass="66907">MDVNLNEIWVNKEPNQKISTRTFRTINEAIKEAKAGEIIRVMAGTYRECISITQPGIIITGPDDPNEEVILENNSEKSTIIFNAVSGRISKITIKFIQTDENEDQITDFSLRTHDVPDQRARQNTESTKNGEDGREKKPSIYSQFLSKADDLEIEETLQKGIDSLSLNRKISGEITEKKQEFPKANGDGTLDDSEDGENNADQNSMIQFNIQERHRNFLSLHKDEDTTESDATVSVVLNIKRDQYTYSETYSNFGQFKFKKSAILARSGSLQIDSCKIQSSVYGIVVERNSNVVLRSNKFLRCKKSAVLLSNSRNSTIQSNFIANCDHGIDLFDCENIKISSNKIGNCENGIFSSGGGMSKIEQNDIFNNKANGILIENQSNPTIISNTIFRNGVGINISKNGLSVISRNEIESNKIAIKISDESSPVISENKIFSNSETGIFITNKGQGTIKKNTIFSNSCNGIEVVDHSQPLVSNNEIYKNKKNGCAILSNGNGSFDKNDIYENNFSGVAIQDSGNPTITNCTIRNNLESGIVIFANSSGIIKKCAIFENHFYGITVDRDCTPNIQQNIISANKKGHIQALSGSKAKLSENQIKKDANCNLM</sequence>
<dbReference type="InterPro" id="IPR039448">
    <property type="entry name" value="Beta_helix"/>
</dbReference>
<dbReference type="AlphaFoldDB" id="A0A9Q0LBC7"/>
<evidence type="ECO:0000256" key="2">
    <source>
        <dbReference type="ARBA" id="ARBA00022737"/>
    </source>
</evidence>
<dbReference type="InterPro" id="IPR051550">
    <property type="entry name" value="SCF-Subunits/Alg-Epimerases"/>
</dbReference>
<dbReference type="OrthoDB" id="427974at2759"/>
<dbReference type="GO" id="GO:0006511">
    <property type="term" value="P:ubiquitin-dependent protein catabolic process"/>
    <property type="evidence" value="ECO:0007669"/>
    <property type="project" value="TreeGrafter"/>
</dbReference>
<gene>
    <name evidence="6" type="ORF">M0811_11744</name>
</gene>
<dbReference type="EMBL" id="JAPDFW010000106">
    <property type="protein sequence ID" value="KAJ5069259.1"/>
    <property type="molecule type" value="Genomic_DNA"/>
</dbReference>
<dbReference type="InterPro" id="IPR012334">
    <property type="entry name" value="Pectin_lyas_fold"/>
</dbReference>
<dbReference type="PANTHER" id="PTHR22990">
    <property type="entry name" value="F-BOX ONLY PROTEIN"/>
    <property type="match status" value="1"/>
</dbReference>
<comment type="pathway">
    <text evidence="1">Protein modification; protein ubiquitination.</text>
</comment>
<feature type="region of interest" description="Disordered" evidence="4">
    <location>
        <begin position="110"/>
        <end position="140"/>
    </location>
</feature>
<evidence type="ECO:0000313" key="7">
    <source>
        <dbReference type="Proteomes" id="UP001149090"/>
    </source>
</evidence>
<feature type="domain" description="Right handed beta helix" evidence="5">
    <location>
        <begin position="464"/>
        <end position="598"/>
    </location>
</feature>
<organism evidence="6 7">
    <name type="scientific">Anaeramoeba ignava</name>
    <name type="common">Anaerobic marine amoeba</name>
    <dbReference type="NCBI Taxonomy" id="1746090"/>
    <lineage>
        <taxon>Eukaryota</taxon>
        <taxon>Metamonada</taxon>
        <taxon>Anaeramoebidae</taxon>
        <taxon>Anaeramoeba</taxon>
    </lineage>
</organism>
<keyword evidence="2" id="KW-0677">Repeat</keyword>
<dbReference type="SUPFAM" id="SSF51126">
    <property type="entry name" value="Pectin lyase-like"/>
    <property type="match status" value="2"/>
</dbReference>
<dbReference type="Pfam" id="PF13229">
    <property type="entry name" value="Beta_helix"/>
    <property type="match status" value="2"/>
</dbReference>
<evidence type="ECO:0000256" key="3">
    <source>
        <dbReference type="ARBA" id="ARBA00022786"/>
    </source>
</evidence>
<evidence type="ECO:0000256" key="4">
    <source>
        <dbReference type="SAM" id="MobiDB-lite"/>
    </source>
</evidence>
<keyword evidence="7" id="KW-1185">Reference proteome</keyword>
<dbReference type="PANTHER" id="PTHR22990:SF15">
    <property type="entry name" value="F-BOX ONLY PROTEIN 10"/>
    <property type="match status" value="1"/>
</dbReference>
<proteinExistence type="predicted"/>
<dbReference type="NCBIfam" id="TIGR03804">
    <property type="entry name" value="para_beta_helix"/>
    <property type="match status" value="7"/>
</dbReference>
<name>A0A9Q0LBC7_ANAIG</name>
<reference evidence="6" key="1">
    <citation type="submission" date="2022-10" db="EMBL/GenBank/DDBJ databases">
        <title>Novel sulphate-reducing endosymbionts in the free-living metamonad Anaeramoeba.</title>
        <authorList>
            <person name="Jerlstrom-Hultqvist J."/>
            <person name="Cepicka I."/>
            <person name="Gallot-Lavallee L."/>
            <person name="Salas-Leiva D."/>
            <person name="Curtis B.A."/>
            <person name="Zahonova K."/>
            <person name="Pipaliya S."/>
            <person name="Dacks J."/>
            <person name="Roger A.J."/>
        </authorList>
    </citation>
    <scope>NUCLEOTIDE SEQUENCE</scope>
    <source>
        <strain evidence="6">BMAN</strain>
    </source>
</reference>
<dbReference type="Proteomes" id="UP001149090">
    <property type="component" value="Unassembled WGS sequence"/>
</dbReference>
<dbReference type="InterPro" id="IPR022441">
    <property type="entry name" value="Para_beta_helix_rpt-2"/>
</dbReference>
<accession>A0A9Q0LBC7</accession>
<dbReference type="SMART" id="SM00710">
    <property type="entry name" value="PbH1"/>
    <property type="match status" value="13"/>
</dbReference>
<dbReference type="InterPro" id="IPR011050">
    <property type="entry name" value="Pectin_lyase_fold/virulence"/>
</dbReference>
<feature type="compositionally biased region" description="Basic and acidic residues" evidence="4">
    <location>
        <begin position="111"/>
        <end position="139"/>
    </location>
</feature>
<evidence type="ECO:0000313" key="6">
    <source>
        <dbReference type="EMBL" id="KAJ5069259.1"/>
    </source>
</evidence>
<protein>
    <submittedName>
        <fullName evidence="6">F-box only protein</fullName>
    </submittedName>
</protein>
<comment type="caution">
    <text evidence="6">The sequence shown here is derived from an EMBL/GenBank/DDBJ whole genome shotgun (WGS) entry which is preliminary data.</text>
</comment>
<feature type="region of interest" description="Disordered" evidence="4">
    <location>
        <begin position="178"/>
        <end position="201"/>
    </location>
</feature>
<evidence type="ECO:0000259" key="5">
    <source>
        <dbReference type="Pfam" id="PF13229"/>
    </source>
</evidence>
<dbReference type="Gene3D" id="2.160.20.10">
    <property type="entry name" value="Single-stranded right-handed beta-helix, Pectin lyase-like"/>
    <property type="match status" value="3"/>
</dbReference>
<feature type="compositionally biased region" description="Acidic residues" evidence="4">
    <location>
        <begin position="190"/>
        <end position="199"/>
    </location>
</feature>
<evidence type="ECO:0000256" key="1">
    <source>
        <dbReference type="ARBA" id="ARBA00004906"/>
    </source>
</evidence>
<dbReference type="InterPro" id="IPR006626">
    <property type="entry name" value="PbH1"/>
</dbReference>